<protein>
    <submittedName>
        <fullName evidence="4">Protein tyrosine phosphatase non-receptor type 12</fullName>
    </submittedName>
</protein>
<feature type="region of interest" description="Disordered" evidence="1">
    <location>
        <begin position="1"/>
        <end position="191"/>
    </location>
</feature>
<dbReference type="WBParaSite" id="ASIM_0001340201-mRNA-1">
    <property type="protein sequence ID" value="ASIM_0001340201-mRNA-1"/>
    <property type="gene ID" value="ASIM_0001340201"/>
</dbReference>
<evidence type="ECO:0000313" key="3">
    <source>
        <dbReference type="Proteomes" id="UP000267096"/>
    </source>
</evidence>
<feature type="compositionally biased region" description="Pro residues" evidence="1">
    <location>
        <begin position="52"/>
        <end position="63"/>
    </location>
</feature>
<feature type="compositionally biased region" description="Basic and acidic residues" evidence="1">
    <location>
        <begin position="161"/>
        <end position="171"/>
    </location>
</feature>
<accession>A0A0M3JY97</accession>
<gene>
    <name evidence="2" type="ORF">ASIM_LOCUS12830</name>
</gene>
<feature type="compositionally biased region" description="Low complexity" evidence="1">
    <location>
        <begin position="37"/>
        <end position="51"/>
    </location>
</feature>
<sequence length="191" mass="19846">QKQQVPPNTVGAEISSFGTAPPSNPSSNDPVDLNAQPLPSTLSPTASSFSVPSPPSPTPPPLPRDASDQLPQASPTATVSPYPINIDPTPTIKINPQQPSGNLPVNDNTAGSLSATDAAMLRRHSDVPNDVGHMASISTDHLWPSSDEVNSSQEPLQGKSGDGEKQSESHGEALPNQLGATVRHPEISSYV</sequence>
<reference evidence="4" key="1">
    <citation type="submission" date="2017-02" db="UniProtKB">
        <authorList>
            <consortium name="WormBaseParasite"/>
        </authorList>
    </citation>
    <scope>IDENTIFICATION</scope>
</reference>
<organism evidence="4">
    <name type="scientific">Anisakis simplex</name>
    <name type="common">Herring worm</name>
    <dbReference type="NCBI Taxonomy" id="6269"/>
    <lineage>
        <taxon>Eukaryota</taxon>
        <taxon>Metazoa</taxon>
        <taxon>Ecdysozoa</taxon>
        <taxon>Nematoda</taxon>
        <taxon>Chromadorea</taxon>
        <taxon>Rhabditida</taxon>
        <taxon>Spirurina</taxon>
        <taxon>Ascaridomorpha</taxon>
        <taxon>Ascaridoidea</taxon>
        <taxon>Anisakidae</taxon>
        <taxon>Anisakis</taxon>
        <taxon>Anisakis simplex complex</taxon>
    </lineage>
</organism>
<evidence type="ECO:0000313" key="2">
    <source>
        <dbReference type="EMBL" id="VDK48235.1"/>
    </source>
</evidence>
<dbReference type="Proteomes" id="UP000267096">
    <property type="component" value="Unassembled WGS sequence"/>
</dbReference>
<dbReference type="AlphaFoldDB" id="A0A0M3JY97"/>
<evidence type="ECO:0000256" key="1">
    <source>
        <dbReference type="SAM" id="MobiDB-lite"/>
    </source>
</evidence>
<proteinExistence type="predicted"/>
<dbReference type="EMBL" id="UYRR01031257">
    <property type="protein sequence ID" value="VDK48235.1"/>
    <property type="molecule type" value="Genomic_DNA"/>
</dbReference>
<evidence type="ECO:0000313" key="4">
    <source>
        <dbReference type="WBParaSite" id="ASIM_0001340201-mRNA-1"/>
    </source>
</evidence>
<keyword evidence="3" id="KW-1185">Reference proteome</keyword>
<reference evidence="2 3" key="2">
    <citation type="submission" date="2018-11" db="EMBL/GenBank/DDBJ databases">
        <authorList>
            <consortium name="Pathogen Informatics"/>
        </authorList>
    </citation>
    <scope>NUCLEOTIDE SEQUENCE [LARGE SCALE GENOMIC DNA]</scope>
</reference>
<name>A0A0M3JY97_ANISI</name>
<feature type="compositionally biased region" description="Polar residues" evidence="1">
    <location>
        <begin position="69"/>
        <end position="79"/>
    </location>
</feature>
<feature type="compositionally biased region" description="Polar residues" evidence="1">
    <location>
        <begin position="92"/>
        <end position="115"/>
    </location>
</feature>